<evidence type="ECO:0000256" key="9">
    <source>
        <dbReference type="ARBA" id="ARBA00023319"/>
    </source>
</evidence>
<dbReference type="InterPro" id="IPR003598">
    <property type="entry name" value="Ig_sub2"/>
</dbReference>
<evidence type="ECO:0000256" key="7">
    <source>
        <dbReference type="ARBA" id="ARBA00022840"/>
    </source>
</evidence>
<proteinExistence type="inferred from homology"/>
<evidence type="ECO:0000256" key="3">
    <source>
        <dbReference type="ARBA" id="ARBA00022490"/>
    </source>
</evidence>
<dbReference type="SMART" id="SM00409">
    <property type="entry name" value="IG"/>
    <property type="match status" value="8"/>
</dbReference>
<dbReference type="Pfam" id="PF00621">
    <property type="entry name" value="RhoGEF"/>
    <property type="match status" value="1"/>
</dbReference>
<dbReference type="GO" id="GO:0005524">
    <property type="term" value="F:ATP binding"/>
    <property type="evidence" value="ECO:0007669"/>
    <property type="project" value="UniProtKB-KW"/>
</dbReference>
<evidence type="ECO:0000256" key="5">
    <source>
        <dbReference type="ARBA" id="ARBA00022737"/>
    </source>
</evidence>
<dbReference type="PROSITE" id="PS50003">
    <property type="entry name" value="PH_DOMAIN"/>
    <property type="match status" value="1"/>
</dbReference>
<feature type="region of interest" description="Disordered" evidence="10">
    <location>
        <begin position="408"/>
        <end position="526"/>
    </location>
</feature>
<dbReference type="SMART" id="SM00408">
    <property type="entry name" value="IGc2"/>
    <property type="match status" value="7"/>
</dbReference>
<dbReference type="SUPFAM" id="SSF48065">
    <property type="entry name" value="DBL homology domain (DH-domain)"/>
    <property type="match status" value="1"/>
</dbReference>
<dbReference type="InterPro" id="IPR000219">
    <property type="entry name" value="DH_dom"/>
</dbReference>
<comment type="subcellular location">
    <subcellularLocation>
        <location evidence="1">Cytoplasm</location>
    </subcellularLocation>
</comment>
<dbReference type="InterPro" id="IPR011993">
    <property type="entry name" value="PH-like_dom_sf"/>
</dbReference>
<feature type="compositionally biased region" description="Polar residues" evidence="10">
    <location>
        <begin position="563"/>
        <end position="581"/>
    </location>
</feature>
<dbReference type="FunFam" id="2.60.40.10:FF:000145">
    <property type="entry name" value="Myosin light chain kinase, smooth muscle"/>
    <property type="match status" value="1"/>
</dbReference>
<feature type="domain" description="Ig-like" evidence="13">
    <location>
        <begin position="1749"/>
        <end position="1834"/>
    </location>
</feature>
<name>A0A336L6B8_CULSO</name>
<sequence>MTITDEISEDSVQEVPNENIQIGKSNYVENNKKSSNLFEITQDYTSDDKRWKVAKGTMIERCLCAPIKSPNGTELRKVKVFKDNENYEERWMPTSLVCTRADIERFASAEIKRKLLLNELIETEEEFIKDIQNVIQIYFKPLETTNPNIPKVIKDNKRIIFGNFKSIAEFHKNILFEAIKYCVQNPSDLGKTFIRLERDFDVYSEYYVNEPKAQEIICSCEDFFKELQNQNKDTKGLSTHLKLPIQRINDYQSILKDLIKLIYLLGEDPVEVERALELVQGIPSKEKDKSFLSALVGYKGSLFKLGKLIAHDKWILTETENKDQERYIFLFKTRLLITKIKSVGEDKTNFEYKSSIKVSDIKLAERPKDSNCIVLKHSEGKEYQISTENQELLDNWLSILTNLCSKSDQQAQSRPVEKRPKTEDQPSLAEKKSERPKTEDQPSLAEKKSERPKTEDQPSLAEKKSEKPKTEEKENLAEKKSERPKTEDQPNLAEKKSEKLKVTEPEKETQPERPKPKKRKSADDQIQILVEEYKPKAEVEPESKNILKLFDNLKETVEASILTLSTDKSKTESYQSTEQSDQGNSSENNNNNNNSNQSGESRENDQNLSSGNDSSENNDNPREPPYLRLPTFFDPPPPIQYVAHLEIQIKKKRKKPPKIIRKLVPTSDDLERRSQLLLSGDYPCERVDYSAASAHRKIRSIKHTFDKSGDNHRFTEDTVEKAKARNFKNIVSPAAVLPVKSKAFDYQYIIEDPKTGLWLSTSEIQNYYSPEELEELITTINSEGSNIYESTESSTVKQSNGTLTTLKPKFEQTIKGQKTAPGENVKFQVQLKDRVSAVEWLKDNKPLGAELAERVVKKDEGNNTYSLEILRCTVKDTGLYTAKAVHGLENSTCTAQLIVDKTLDDDSLSDDSGCAPQFTVELRNTEVIENTFLTFMVKVKGEPKPVVKFLKNDREIMDFDKHCIIKSDHAETGFYELMIKEVTAKDAGTYTCSAYNKFGTAECKAELTVVEERDIFHDLDQSIVPGDKPNFLWRKDNVPFDPEERFKILLGTDDDSLALVFQNVKPDDAGLYTCVAQTVSGNIFCSAELTIQGIVQPTPDPVKPTIIIENKEVNVTINGSAILDCRFEGYPKPNIMWKYKGKTIEANEKYKFLFGDADSMSLVIKNVSIEDMGSYTIEASNDLGEDTAEIGVNVKYPPRVKKPENFECMVNDTLKMSIEIEANPAANAKFYRNGTEITESERVNFTVAGNYYLLKFNKTELSDAGTYSVIASNELSQSSEFWSLTVFSPPVISKSLESQIDVDEKEDIELSIKSDSYPPPTVRWLKDGKPINEHDSRVKVIQDGNTYTLKIHGANRNDSAVYSVELENPHGTTVDQAVVNVKCAPQIIHKLKDITVNEGDTNVDLTVKSDGYPKPKIHWFLDGIEITETRKEFEKKIENDSFVLTIKEATTELQGKYSCKIENSYGSDTCEGFVTVNCKPKITKPLQDVEVDEGNTLTLNLEVYAVPEPQISWYKDGKEISADANIKIQRDSHRSESYSLTLNIVKGSDTGDYECRVANSMGEVTSKSRVIVQAQDHYTKEEHRSYYKEEDTADACSDDGNPELDTFEKERNVMQIETTSLPEIQALIENRNDDDDDYNRKIEALPEIPAEKPDEAEKSSKAEKPSNEEEDDSNAKKDVEDGESKIPPQIKAEKPSIDKKDDIEVKKPEVKPEPKPENLDDKNKTNKKDEKQKSTVDDDQEKPQKDVAPEIISHTLKDISMFDSLPLSYEVNAKGVPKPEVVWLLNGTQVQQDNRVVFTNQENNYKMDIVDVKLQDAGEWRAVVRNRLSEKVLTANLEVIRKFSFKFH</sequence>
<feature type="domain" description="Ig-like" evidence="13">
    <location>
        <begin position="1289"/>
        <end position="1380"/>
    </location>
</feature>
<dbReference type="InterPro" id="IPR003599">
    <property type="entry name" value="Ig_sub"/>
</dbReference>
<dbReference type="FunFam" id="2.60.40.10:FF:000425">
    <property type="entry name" value="Myosin light chain kinase"/>
    <property type="match status" value="1"/>
</dbReference>
<dbReference type="FunFam" id="2.60.40.10:FF:000107">
    <property type="entry name" value="Myosin, light chain kinase a"/>
    <property type="match status" value="1"/>
</dbReference>
<dbReference type="GO" id="GO:0005085">
    <property type="term" value="F:guanyl-nucleotide exchange factor activity"/>
    <property type="evidence" value="ECO:0007669"/>
    <property type="project" value="InterPro"/>
</dbReference>
<evidence type="ECO:0000256" key="10">
    <source>
        <dbReference type="SAM" id="MobiDB-lite"/>
    </source>
</evidence>
<feature type="compositionally biased region" description="Acidic residues" evidence="10">
    <location>
        <begin position="1591"/>
        <end position="1602"/>
    </location>
</feature>
<organism evidence="14">
    <name type="scientific">Culicoides sonorensis</name>
    <name type="common">Biting midge</name>
    <dbReference type="NCBI Taxonomy" id="179676"/>
    <lineage>
        <taxon>Eukaryota</taxon>
        <taxon>Metazoa</taxon>
        <taxon>Ecdysozoa</taxon>
        <taxon>Arthropoda</taxon>
        <taxon>Hexapoda</taxon>
        <taxon>Insecta</taxon>
        <taxon>Pterygota</taxon>
        <taxon>Neoptera</taxon>
        <taxon>Endopterygota</taxon>
        <taxon>Diptera</taxon>
        <taxon>Nematocera</taxon>
        <taxon>Chironomoidea</taxon>
        <taxon>Ceratopogonidae</taxon>
        <taxon>Ceratopogoninae</taxon>
        <taxon>Culicoides</taxon>
        <taxon>Monoculicoides</taxon>
    </lineage>
</organism>
<evidence type="ECO:0000313" key="14">
    <source>
        <dbReference type="EMBL" id="SSX09190.1"/>
    </source>
</evidence>
<dbReference type="InterPro" id="IPR050958">
    <property type="entry name" value="Cell_Adh-Cytoskel_Orgn"/>
</dbReference>
<dbReference type="FunFam" id="2.60.40.10:FF:000873">
    <property type="entry name" value="Muscle M-line assembly protein unc-89"/>
    <property type="match status" value="1"/>
</dbReference>
<protein>
    <submittedName>
        <fullName evidence="14">CSON000837 protein</fullName>
    </submittedName>
</protein>
<dbReference type="GO" id="GO:0007156">
    <property type="term" value="P:homophilic cell adhesion via plasma membrane adhesion molecules"/>
    <property type="evidence" value="ECO:0007669"/>
    <property type="project" value="TreeGrafter"/>
</dbReference>
<dbReference type="PANTHER" id="PTHR45080:SF8">
    <property type="entry name" value="IG-LIKE DOMAIN-CONTAINING PROTEIN"/>
    <property type="match status" value="1"/>
</dbReference>
<dbReference type="Gene3D" id="2.60.40.10">
    <property type="entry name" value="Immunoglobulins"/>
    <property type="match status" value="9"/>
</dbReference>
<dbReference type="PANTHER" id="PTHR45080">
    <property type="entry name" value="CONTACTIN 5"/>
    <property type="match status" value="1"/>
</dbReference>
<evidence type="ECO:0000256" key="8">
    <source>
        <dbReference type="ARBA" id="ARBA00023157"/>
    </source>
</evidence>
<dbReference type="OMA" id="YYLIVIN"/>
<keyword evidence="6" id="KW-0547">Nucleotide-binding</keyword>
<dbReference type="Gene3D" id="2.30.29.30">
    <property type="entry name" value="Pleckstrin-homology domain (PH domain)/Phosphotyrosine-binding domain (PTB)"/>
    <property type="match status" value="1"/>
</dbReference>
<reference evidence="14" key="1">
    <citation type="submission" date="2018-04" db="EMBL/GenBank/DDBJ databases">
        <authorList>
            <person name="Go L.Y."/>
            <person name="Mitchell J.A."/>
        </authorList>
    </citation>
    <scope>NUCLEOTIDE SEQUENCE</scope>
    <source>
        <tissue evidence="14">Whole organism</tissue>
    </source>
</reference>
<feature type="domain" description="DH" evidence="12">
    <location>
        <begin position="112"/>
        <end position="289"/>
    </location>
</feature>
<evidence type="ECO:0000259" key="12">
    <source>
        <dbReference type="PROSITE" id="PS50010"/>
    </source>
</evidence>
<dbReference type="InterPro" id="IPR001849">
    <property type="entry name" value="PH_domain"/>
</dbReference>
<feature type="domain" description="Ig-like" evidence="13">
    <location>
        <begin position="1385"/>
        <end position="1475"/>
    </location>
</feature>
<dbReference type="InterPro" id="IPR013783">
    <property type="entry name" value="Ig-like_fold"/>
</dbReference>
<feature type="compositionally biased region" description="Low complexity" evidence="10">
    <location>
        <begin position="607"/>
        <end position="618"/>
    </location>
</feature>
<evidence type="ECO:0000259" key="13">
    <source>
        <dbReference type="PROSITE" id="PS50835"/>
    </source>
</evidence>
<dbReference type="InterPro" id="IPR035899">
    <property type="entry name" value="DBL_dom_sf"/>
</dbReference>
<reference evidence="15" key="2">
    <citation type="submission" date="2018-07" db="EMBL/GenBank/DDBJ databases">
        <authorList>
            <person name="Quirk P.G."/>
            <person name="Krulwich T.A."/>
        </authorList>
    </citation>
    <scope>NUCLEOTIDE SEQUENCE</scope>
</reference>
<dbReference type="SMART" id="SM00325">
    <property type="entry name" value="RhoGEF"/>
    <property type="match status" value="1"/>
</dbReference>
<dbReference type="CDD" id="cd00160">
    <property type="entry name" value="RhoGEF"/>
    <property type="match status" value="1"/>
</dbReference>
<comment type="similarity">
    <text evidence="2">Belongs to the protein kinase superfamily. CAMK Ser/Thr protein kinase family.</text>
</comment>
<dbReference type="InterPro" id="IPR055251">
    <property type="entry name" value="SOS1_NGEF_PH"/>
</dbReference>
<evidence type="ECO:0000256" key="2">
    <source>
        <dbReference type="ARBA" id="ARBA00006692"/>
    </source>
</evidence>
<dbReference type="SUPFAM" id="SSF48726">
    <property type="entry name" value="Immunoglobulin"/>
    <property type="match status" value="9"/>
</dbReference>
<feature type="domain" description="PH" evidence="11">
    <location>
        <begin position="301"/>
        <end position="405"/>
    </location>
</feature>
<evidence type="ECO:0000256" key="1">
    <source>
        <dbReference type="ARBA" id="ARBA00004496"/>
    </source>
</evidence>
<feature type="domain" description="Ig-like" evidence="13">
    <location>
        <begin position="916"/>
        <end position="1008"/>
    </location>
</feature>
<feature type="domain" description="Ig-like" evidence="13">
    <location>
        <begin position="808"/>
        <end position="898"/>
    </location>
</feature>
<dbReference type="InterPro" id="IPR036179">
    <property type="entry name" value="Ig-like_dom_sf"/>
</dbReference>
<feature type="region of interest" description="Disordered" evidence="10">
    <location>
        <begin position="1582"/>
        <end position="1605"/>
    </location>
</feature>
<dbReference type="PROSITE" id="PS50835">
    <property type="entry name" value="IG_LIKE"/>
    <property type="match status" value="8"/>
</dbReference>
<keyword evidence="8" id="KW-1015">Disulfide bond</keyword>
<dbReference type="EMBL" id="UFQT01001137">
    <property type="protein sequence ID" value="SSX29099.1"/>
    <property type="molecule type" value="Genomic_DNA"/>
</dbReference>
<feature type="region of interest" description="Disordered" evidence="10">
    <location>
        <begin position="563"/>
        <end position="633"/>
    </location>
</feature>
<accession>A0A336L6B8</accession>
<feature type="compositionally biased region" description="Basic and acidic residues" evidence="10">
    <location>
        <begin position="1691"/>
        <end position="1747"/>
    </location>
</feature>
<gene>
    <name evidence="14" type="primary">CSON000837</name>
</gene>
<dbReference type="GO" id="GO:0045989">
    <property type="term" value="P:positive regulation of striated muscle contraction"/>
    <property type="evidence" value="ECO:0007669"/>
    <property type="project" value="UniProtKB-ARBA"/>
</dbReference>
<dbReference type="SMART" id="SM00233">
    <property type="entry name" value="PH"/>
    <property type="match status" value="1"/>
</dbReference>
<dbReference type="GO" id="GO:0005737">
    <property type="term" value="C:cytoplasm"/>
    <property type="evidence" value="ECO:0007669"/>
    <property type="project" value="UniProtKB-SubCell"/>
</dbReference>
<dbReference type="CDD" id="cd00096">
    <property type="entry name" value="Ig"/>
    <property type="match status" value="2"/>
</dbReference>
<dbReference type="VEuPathDB" id="VectorBase:CSON000837"/>
<dbReference type="PROSITE" id="PS50010">
    <property type="entry name" value="DH_2"/>
    <property type="match status" value="1"/>
</dbReference>
<feature type="domain" description="Ig-like" evidence="13">
    <location>
        <begin position="1104"/>
        <end position="1193"/>
    </location>
</feature>
<feature type="compositionally biased region" description="Low complexity" evidence="10">
    <location>
        <begin position="582"/>
        <end position="599"/>
    </location>
</feature>
<dbReference type="EMBL" id="UFQS01001137">
    <property type="protein sequence ID" value="SSX09190.1"/>
    <property type="molecule type" value="Genomic_DNA"/>
</dbReference>
<keyword evidence="5" id="KW-0677">Repeat</keyword>
<evidence type="ECO:0000259" key="11">
    <source>
        <dbReference type="PROSITE" id="PS50003"/>
    </source>
</evidence>
<dbReference type="Pfam" id="PF07679">
    <property type="entry name" value="I-set"/>
    <property type="match status" value="9"/>
</dbReference>
<keyword evidence="9" id="KW-0393">Immunoglobulin domain</keyword>
<keyword evidence="4" id="KW-0732">Signal</keyword>
<evidence type="ECO:0000256" key="6">
    <source>
        <dbReference type="ARBA" id="ARBA00022741"/>
    </source>
</evidence>
<feature type="region of interest" description="Disordered" evidence="10">
    <location>
        <begin position="1644"/>
        <end position="1747"/>
    </location>
</feature>
<keyword evidence="3" id="KW-0963">Cytoplasm</keyword>
<dbReference type="GO" id="GO:0005886">
    <property type="term" value="C:plasma membrane"/>
    <property type="evidence" value="ECO:0007669"/>
    <property type="project" value="TreeGrafter"/>
</dbReference>
<feature type="domain" description="Ig-like" evidence="13">
    <location>
        <begin position="1480"/>
        <end position="1571"/>
    </location>
</feature>
<dbReference type="InterPro" id="IPR007110">
    <property type="entry name" value="Ig-like_dom"/>
</dbReference>
<dbReference type="Gene3D" id="1.20.900.10">
    <property type="entry name" value="Dbl homology (DH) domain"/>
    <property type="match status" value="1"/>
</dbReference>
<evidence type="ECO:0000313" key="15">
    <source>
        <dbReference type="EMBL" id="SSX29099.1"/>
    </source>
</evidence>
<evidence type="ECO:0000256" key="4">
    <source>
        <dbReference type="ARBA" id="ARBA00022729"/>
    </source>
</evidence>
<dbReference type="GO" id="GO:0040017">
    <property type="term" value="P:positive regulation of locomotion"/>
    <property type="evidence" value="ECO:0007669"/>
    <property type="project" value="UniProtKB-ARBA"/>
</dbReference>
<dbReference type="Pfam" id="PF22697">
    <property type="entry name" value="SOS1_NGEF_PH"/>
    <property type="match status" value="1"/>
</dbReference>
<dbReference type="GO" id="GO:0060298">
    <property type="term" value="P:positive regulation of sarcomere organization"/>
    <property type="evidence" value="ECO:0007669"/>
    <property type="project" value="UniProtKB-ARBA"/>
</dbReference>
<dbReference type="FunFam" id="2.60.40.10:FF:000919">
    <property type="entry name" value="Uncharacterized protein, isoform C"/>
    <property type="match status" value="1"/>
</dbReference>
<keyword evidence="7" id="KW-0067">ATP-binding</keyword>
<feature type="compositionally biased region" description="Basic and acidic residues" evidence="10">
    <location>
        <begin position="1644"/>
        <end position="1684"/>
    </location>
</feature>
<dbReference type="SUPFAM" id="SSF50729">
    <property type="entry name" value="PH domain-like"/>
    <property type="match status" value="1"/>
</dbReference>
<dbReference type="InterPro" id="IPR013098">
    <property type="entry name" value="Ig_I-set"/>
</dbReference>
<feature type="compositionally biased region" description="Basic and acidic residues" evidence="10">
    <location>
        <begin position="415"/>
        <end position="514"/>
    </location>
</feature>
<feature type="domain" description="Ig-like" evidence="13">
    <location>
        <begin position="1029"/>
        <end position="1090"/>
    </location>
</feature>